<sequence>MPIWLITSTCPEEVRSSRIPFPEPALSVKSESRVGPPVACCPVTAPWMVCVVSAAAIPADANGEAAERVAPQHSDFS</sequence>
<protein>
    <submittedName>
        <fullName evidence="1">Uncharacterized protein</fullName>
    </submittedName>
</protein>
<evidence type="ECO:0000313" key="2">
    <source>
        <dbReference type="Proteomes" id="UP001519363"/>
    </source>
</evidence>
<name>A0ABS5AHF6_9PSEU</name>
<dbReference type="Proteomes" id="UP001519363">
    <property type="component" value="Unassembled WGS sequence"/>
</dbReference>
<gene>
    <name evidence="1" type="ORF">JOF53_004599</name>
</gene>
<accession>A0ABS5AHF6</accession>
<reference evidence="1 2" key="1">
    <citation type="submission" date="2021-03" db="EMBL/GenBank/DDBJ databases">
        <title>Sequencing the genomes of 1000 actinobacteria strains.</title>
        <authorList>
            <person name="Klenk H.-P."/>
        </authorList>
    </citation>
    <scope>NUCLEOTIDE SEQUENCE [LARGE SCALE GENOMIC DNA]</scope>
    <source>
        <strain evidence="1 2">DSM 44580</strain>
    </source>
</reference>
<evidence type="ECO:0000313" key="1">
    <source>
        <dbReference type="EMBL" id="MBP2475727.1"/>
    </source>
</evidence>
<organism evidence="1 2">
    <name type="scientific">Crossiella equi</name>
    <dbReference type="NCBI Taxonomy" id="130796"/>
    <lineage>
        <taxon>Bacteria</taxon>
        <taxon>Bacillati</taxon>
        <taxon>Actinomycetota</taxon>
        <taxon>Actinomycetes</taxon>
        <taxon>Pseudonocardiales</taxon>
        <taxon>Pseudonocardiaceae</taxon>
        <taxon>Crossiella</taxon>
    </lineage>
</organism>
<comment type="caution">
    <text evidence="1">The sequence shown here is derived from an EMBL/GenBank/DDBJ whole genome shotgun (WGS) entry which is preliminary data.</text>
</comment>
<dbReference type="EMBL" id="JAGIOO010000001">
    <property type="protein sequence ID" value="MBP2475727.1"/>
    <property type="molecule type" value="Genomic_DNA"/>
</dbReference>
<keyword evidence="2" id="KW-1185">Reference proteome</keyword>
<proteinExistence type="predicted"/>